<protein>
    <submittedName>
        <fullName evidence="1">Uncharacterized protein</fullName>
    </submittedName>
</protein>
<gene>
    <name evidence="1" type="ORF">RF11_14975</name>
</gene>
<dbReference type="AlphaFoldDB" id="A0A0C2J4H6"/>
<keyword evidence="2" id="KW-1185">Reference proteome</keyword>
<dbReference type="Proteomes" id="UP000031668">
    <property type="component" value="Unassembled WGS sequence"/>
</dbReference>
<evidence type="ECO:0000313" key="2">
    <source>
        <dbReference type="Proteomes" id="UP000031668"/>
    </source>
</evidence>
<comment type="caution">
    <text evidence="1">The sequence shown here is derived from an EMBL/GenBank/DDBJ whole genome shotgun (WGS) entry which is preliminary data.</text>
</comment>
<accession>A0A0C2J4H6</accession>
<dbReference type="EMBL" id="JWZT01004487">
    <property type="protein sequence ID" value="KII63968.1"/>
    <property type="molecule type" value="Genomic_DNA"/>
</dbReference>
<name>A0A0C2J4H6_THEKT</name>
<reference evidence="1 2" key="1">
    <citation type="journal article" date="2014" name="Genome Biol. Evol.">
        <title>The genome of the myxosporean Thelohanellus kitauei shows adaptations to nutrient acquisition within its fish host.</title>
        <authorList>
            <person name="Yang Y."/>
            <person name="Xiong J."/>
            <person name="Zhou Z."/>
            <person name="Huo F."/>
            <person name="Miao W."/>
            <person name="Ran C."/>
            <person name="Liu Y."/>
            <person name="Zhang J."/>
            <person name="Feng J."/>
            <person name="Wang M."/>
            <person name="Wang M."/>
            <person name="Wang L."/>
            <person name="Yao B."/>
        </authorList>
    </citation>
    <scope>NUCLEOTIDE SEQUENCE [LARGE SCALE GENOMIC DNA]</scope>
    <source>
        <strain evidence="1">Wuqing</strain>
    </source>
</reference>
<proteinExistence type="predicted"/>
<sequence>MSCCLKGTLSSETRNMIVGDEYMLMWVNQPSMTALSLTNNLYDFKLQKYHKNLENHIHVYRNPNIGYFYTQDFNAIQILMSHLNPDHFLKFLFVHMVPSTAQTIDLFQPFASMIRSIDLDLSFYLRHMLFYIYNALIEHYIVGASNDVEYQLLRRQIVHSLASGFQTTEGNEKSIILFKKTCTTNFLHPEIQEPLNKVFQKVSSMINSTATDNMIKIEPDDLNIINMFYFIGSYSWEVSIRDKYMYFYKTHGLKFRLPDVVQTERTFEGMNNFLFSEAFSSLMMSILVEWKGVDSRYQKTEMIHNLLLISMILCLMMKIPVNKNNYITCHKAVDFIFGIRKDLGNINVITLLALLKNRVNNDLYDSILEYLMEISQVPQDFFSGISQNFSDMINLSKQCLDLALENFQNKSQEIFKSKEKTQGDLKNQG</sequence>
<evidence type="ECO:0000313" key="1">
    <source>
        <dbReference type="EMBL" id="KII63968.1"/>
    </source>
</evidence>
<dbReference type="OrthoDB" id="26387at2759"/>
<organism evidence="1 2">
    <name type="scientific">Thelohanellus kitauei</name>
    <name type="common">Myxosporean</name>
    <dbReference type="NCBI Taxonomy" id="669202"/>
    <lineage>
        <taxon>Eukaryota</taxon>
        <taxon>Metazoa</taxon>
        <taxon>Cnidaria</taxon>
        <taxon>Myxozoa</taxon>
        <taxon>Myxosporea</taxon>
        <taxon>Bivalvulida</taxon>
        <taxon>Platysporina</taxon>
        <taxon>Myxobolidae</taxon>
        <taxon>Thelohanellus</taxon>
    </lineage>
</organism>